<sequence length="156" mass="17875">PMESRTATPIEATIRVGILGVGARFMMHVCHFPVYHSFSIQNPLHLPPPAALRVDHHRHRHLRQSLRRRVTIIMMRRISITKSTIKCTISTVITTTSIIMITRKIQMIVTITIRIASAPITESARTPRARADRSSRMCRSSPEVFQLRMRSADRTR</sequence>
<protein>
    <submittedName>
        <fullName evidence="1">Uncharacterized protein</fullName>
    </submittedName>
</protein>
<gene>
    <name evidence="1" type="ORF">PMAYCL1PPCAC_05114</name>
</gene>
<evidence type="ECO:0000313" key="2">
    <source>
        <dbReference type="Proteomes" id="UP001328107"/>
    </source>
</evidence>
<evidence type="ECO:0000313" key="1">
    <source>
        <dbReference type="EMBL" id="GMR34919.1"/>
    </source>
</evidence>
<organism evidence="1 2">
    <name type="scientific">Pristionchus mayeri</name>
    <dbReference type="NCBI Taxonomy" id="1317129"/>
    <lineage>
        <taxon>Eukaryota</taxon>
        <taxon>Metazoa</taxon>
        <taxon>Ecdysozoa</taxon>
        <taxon>Nematoda</taxon>
        <taxon>Chromadorea</taxon>
        <taxon>Rhabditida</taxon>
        <taxon>Rhabditina</taxon>
        <taxon>Diplogasteromorpha</taxon>
        <taxon>Diplogasteroidea</taxon>
        <taxon>Neodiplogasteridae</taxon>
        <taxon>Pristionchus</taxon>
    </lineage>
</organism>
<proteinExistence type="predicted"/>
<dbReference type="EMBL" id="BTRK01000002">
    <property type="protein sequence ID" value="GMR34919.1"/>
    <property type="molecule type" value="Genomic_DNA"/>
</dbReference>
<dbReference type="Proteomes" id="UP001328107">
    <property type="component" value="Unassembled WGS sequence"/>
</dbReference>
<accession>A0AAN4Z869</accession>
<dbReference type="AlphaFoldDB" id="A0AAN4Z869"/>
<reference evidence="2" key="1">
    <citation type="submission" date="2022-10" db="EMBL/GenBank/DDBJ databases">
        <title>Genome assembly of Pristionchus species.</title>
        <authorList>
            <person name="Yoshida K."/>
            <person name="Sommer R.J."/>
        </authorList>
    </citation>
    <scope>NUCLEOTIDE SEQUENCE [LARGE SCALE GENOMIC DNA]</scope>
    <source>
        <strain evidence="2">RS5460</strain>
    </source>
</reference>
<keyword evidence="2" id="KW-1185">Reference proteome</keyword>
<comment type="caution">
    <text evidence="1">The sequence shown here is derived from an EMBL/GenBank/DDBJ whole genome shotgun (WGS) entry which is preliminary data.</text>
</comment>
<name>A0AAN4Z869_9BILA</name>
<feature type="non-terminal residue" evidence="1">
    <location>
        <position position="1"/>
    </location>
</feature>